<keyword evidence="7 8" id="KW-0472">Membrane</keyword>
<dbReference type="GO" id="GO:0016020">
    <property type="term" value="C:membrane"/>
    <property type="evidence" value="ECO:0007669"/>
    <property type="project" value="UniProtKB-SubCell"/>
</dbReference>
<evidence type="ECO:0000313" key="10">
    <source>
        <dbReference type="Proteomes" id="UP000775179"/>
    </source>
</evidence>
<dbReference type="GeneID" id="66300972"/>
<feature type="transmembrane region" description="Helical" evidence="8">
    <location>
        <begin position="266"/>
        <end position="288"/>
    </location>
</feature>
<dbReference type="PANTHER" id="PTHR34975:SF2">
    <property type="entry name" value="SPORE GERMINATION PROTEIN A2"/>
    <property type="match status" value="1"/>
</dbReference>
<evidence type="ECO:0000256" key="2">
    <source>
        <dbReference type="ARBA" id="ARBA00007998"/>
    </source>
</evidence>
<feature type="transmembrane region" description="Helical" evidence="8">
    <location>
        <begin position="115"/>
        <end position="131"/>
    </location>
</feature>
<name>A0ABD4REN6_9CLOT</name>
<feature type="transmembrane region" description="Helical" evidence="8">
    <location>
        <begin position="215"/>
        <end position="239"/>
    </location>
</feature>
<dbReference type="AlphaFoldDB" id="A0ABD4REN6"/>
<comment type="similarity">
    <text evidence="2">Belongs to the amino acid-polyamine-organocation (APC) superfamily. Spore germination protein (SGP) (TC 2.A.3.9) family.</text>
</comment>
<evidence type="ECO:0000256" key="6">
    <source>
        <dbReference type="ARBA" id="ARBA00022989"/>
    </source>
</evidence>
<dbReference type="PANTHER" id="PTHR34975">
    <property type="entry name" value="SPORE GERMINATION PROTEIN A2"/>
    <property type="match status" value="1"/>
</dbReference>
<accession>A0ABD4REN6</accession>
<keyword evidence="3" id="KW-0813">Transport</keyword>
<proteinExistence type="inferred from homology"/>
<evidence type="ECO:0000256" key="7">
    <source>
        <dbReference type="ARBA" id="ARBA00023136"/>
    </source>
</evidence>
<organism evidence="9 10">
    <name type="scientific">Clostridium chauvoei</name>
    <dbReference type="NCBI Taxonomy" id="46867"/>
    <lineage>
        <taxon>Bacteria</taxon>
        <taxon>Bacillati</taxon>
        <taxon>Bacillota</taxon>
        <taxon>Clostridia</taxon>
        <taxon>Eubacteriales</taxon>
        <taxon>Clostridiaceae</taxon>
        <taxon>Clostridium</taxon>
    </lineage>
</organism>
<reference evidence="9 10" key="1">
    <citation type="submission" date="2021-08" db="EMBL/GenBank/DDBJ databases">
        <title>Genome sequence analysis of Clostridium chauvoei strains of European origin and evaluation of typing options for outbreak investigations.</title>
        <authorList>
            <person name="Abdel-Glil M."/>
            <person name="Thomas P."/>
            <person name="Seyboldt C."/>
        </authorList>
    </citation>
    <scope>NUCLEOTIDE SEQUENCE [LARGE SCALE GENOMIC DNA]</scope>
    <source>
        <strain evidence="9 10">S0260-09</strain>
    </source>
</reference>
<comment type="subcellular location">
    <subcellularLocation>
        <location evidence="1">Membrane</location>
        <topology evidence="1">Multi-pass membrane protein</topology>
    </subcellularLocation>
</comment>
<dbReference type="KEGG" id="cchv:BTM20_03780"/>
<protein>
    <submittedName>
        <fullName evidence="9">Endospore germination permease</fullName>
    </submittedName>
</protein>
<keyword evidence="4" id="KW-0309">Germination</keyword>
<feature type="transmembrane region" description="Helical" evidence="8">
    <location>
        <begin position="329"/>
        <end position="351"/>
    </location>
</feature>
<evidence type="ECO:0000256" key="8">
    <source>
        <dbReference type="SAM" id="Phobius"/>
    </source>
</evidence>
<keyword evidence="6 8" id="KW-1133">Transmembrane helix</keyword>
<feature type="transmembrane region" description="Helical" evidence="8">
    <location>
        <begin position="77"/>
        <end position="95"/>
    </location>
</feature>
<keyword evidence="5 8" id="KW-0812">Transmembrane</keyword>
<feature type="transmembrane region" description="Helical" evidence="8">
    <location>
        <begin position="180"/>
        <end position="203"/>
    </location>
</feature>
<evidence type="ECO:0000256" key="4">
    <source>
        <dbReference type="ARBA" id="ARBA00022544"/>
    </source>
</evidence>
<gene>
    <name evidence="9" type="ORF">K4H94_01855</name>
</gene>
<feature type="transmembrane region" description="Helical" evidence="8">
    <location>
        <begin position="138"/>
        <end position="160"/>
    </location>
</feature>
<feature type="transmembrane region" description="Helical" evidence="8">
    <location>
        <begin position="35"/>
        <end position="56"/>
    </location>
</feature>
<dbReference type="RefSeq" id="WP_021874959.1">
    <property type="nucleotide sequence ID" value="NZ_CP018624.1"/>
</dbReference>
<evidence type="ECO:0000313" key="9">
    <source>
        <dbReference type="EMBL" id="MBX7289796.1"/>
    </source>
</evidence>
<sequence length="363" mass="41345">MNKLSSKHFVLFIIGVTFISIKTYPSLFINIGGRDAWLCALIASLVFMAYVYYITGICKSTNTFDINLIFTSSVSKFLGNILLFIFAINLFLSALESASVEANALHSTFFIETPVWYALIFFLLPSIFLLNKNIRTIIIFTLVSVGFLVVNSITFILLTQGYKNMDYVLPVLGNGLNKDFFITIALMLGSLSSFAVAIPFMNYMIKREHVKTHSFYASSITSIIIVVSILGIITCFGPLRSGNIFYPEFVLGQRIQIGGFLEFGELFFLFQTVVGFFLKYLLATYGILLIYSKFFSNKKLFIIIYTFLMFVFASFIGRSNFILFELLNYYQVINLIGFFVIPLIVFTIYYLRFKSKCKIKSSK</sequence>
<dbReference type="EMBL" id="JAIFTX010000003">
    <property type="protein sequence ID" value="MBX7289796.1"/>
    <property type="molecule type" value="Genomic_DNA"/>
</dbReference>
<evidence type="ECO:0000256" key="5">
    <source>
        <dbReference type="ARBA" id="ARBA00022692"/>
    </source>
</evidence>
<dbReference type="InterPro" id="IPR004761">
    <property type="entry name" value="Spore_GerAB"/>
</dbReference>
<feature type="transmembrane region" description="Helical" evidence="8">
    <location>
        <begin position="9"/>
        <end position="29"/>
    </location>
</feature>
<feature type="transmembrane region" description="Helical" evidence="8">
    <location>
        <begin position="300"/>
        <end position="317"/>
    </location>
</feature>
<dbReference type="Proteomes" id="UP000775179">
    <property type="component" value="Unassembled WGS sequence"/>
</dbReference>
<dbReference type="NCBIfam" id="TIGR00912">
    <property type="entry name" value="2A0309"/>
    <property type="match status" value="1"/>
</dbReference>
<dbReference type="Pfam" id="PF03845">
    <property type="entry name" value="Spore_permease"/>
    <property type="match status" value="1"/>
</dbReference>
<evidence type="ECO:0000256" key="1">
    <source>
        <dbReference type="ARBA" id="ARBA00004141"/>
    </source>
</evidence>
<evidence type="ECO:0000256" key="3">
    <source>
        <dbReference type="ARBA" id="ARBA00022448"/>
    </source>
</evidence>
<comment type="caution">
    <text evidence="9">The sequence shown here is derived from an EMBL/GenBank/DDBJ whole genome shotgun (WGS) entry which is preliminary data.</text>
</comment>